<evidence type="ECO:0008006" key="3">
    <source>
        <dbReference type="Google" id="ProtNLM"/>
    </source>
</evidence>
<organism evidence="1 2">
    <name type="scientific">Metallosphaera tengchongensis</name>
    <dbReference type="NCBI Taxonomy" id="1532350"/>
    <lineage>
        <taxon>Archaea</taxon>
        <taxon>Thermoproteota</taxon>
        <taxon>Thermoprotei</taxon>
        <taxon>Sulfolobales</taxon>
        <taxon>Sulfolobaceae</taxon>
        <taxon>Metallosphaera</taxon>
    </lineage>
</organism>
<dbReference type="RefSeq" id="WP_174632063.1">
    <property type="nucleotide sequence ID" value="NZ_CP049074.1"/>
</dbReference>
<keyword evidence="2" id="KW-1185">Reference proteome</keyword>
<name>A0A6N0NX29_9CREN</name>
<evidence type="ECO:0000313" key="2">
    <source>
        <dbReference type="Proteomes" id="UP000509301"/>
    </source>
</evidence>
<dbReference type="KEGG" id="mten:GWK48_10410"/>
<gene>
    <name evidence="1" type="ORF">GWK48_10410</name>
</gene>
<dbReference type="GeneID" id="55642359"/>
<accession>A0A6N0NX29</accession>
<proteinExistence type="predicted"/>
<dbReference type="Gene3D" id="3.30.70.270">
    <property type="match status" value="1"/>
</dbReference>
<dbReference type="InterPro" id="IPR043128">
    <property type="entry name" value="Rev_trsase/Diguanyl_cyclase"/>
</dbReference>
<dbReference type="EMBL" id="CP049074">
    <property type="protein sequence ID" value="QKR00745.1"/>
    <property type="molecule type" value="Genomic_DNA"/>
</dbReference>
<protein>
    <recommendedName>
        <fullName evidence="3">Type III-B CRISPR-associated protein Cas10/Cmr2</fullName>
    </recommendedName>
</protein>
<sequence length="580" mass="65833">MVKVAIGLNRPHLFIDSSIRLHDLRGRNYILNHAQRLFQFLIKSYALEHDLGAKILRVGGGRSEVEISQVDTELFEELFSLSNNLNQILFPSYVDIDVGSSTLIKGIPSVSASAGKVCDICKARDDYDVSGNEFLSQIKRDDPLCEIDLMLRGVGRVLNSSATMSIWTFREKNCKPCIDNQSTMFEIDDLKVYLTRRAENHGDIAVINYKSITNYLIGYTVTKAKELVNLVPKDVNRDNVSEVIKIVKAKIRDLIGSNTADQLFDASEVLYGVDFDFNPYVTYIDPLWVTINLRGRRSEVGLDSIVESGNYAYIIRGDGDHFGAFVDLNKFKEASKEIGLQINNSSEEWTMAIEEELYKFKTFLPLFLGSQYDAITVYLGGDENYIILSSSDPVDLLEIVSRIRQEILDIGVGVIKKLTNYDNVERIRKFLLERKIMTFSSSAIITKGDFPIYHINEVLNRYMEYVKEEAIPSERDSLAVLFLTNPSIRYEDKILVLKMSYEGNDILSVIPQVVGRYGYSNLNTVLQNLYVWSSEIGQEKTEELLSLVINNILKTKISEEYEGHLLGFLDLIDSLHKGSR</sequence>
<reference evidence="1 2" key="1">
    <citation type="submission" date="2020-02" db="EMBL/GenBank/DDBJ databases">
        <title>Comparative genome analysis reveals the metabolism and evolution of the thermophilic archaeal genus Metallosphaera.</title>
        <authorList>
            <person name="Jiang C."/>
        </authorList>
    </citation>
    <scope>NUCLEOTIDE SEQUENCE [LARGE SCALE GENOMIC DNA]</scope>
    <source>
        <strain evidence="1 2">Ric-A</strain>
    </source>
</reference>
<evidence type="ECO:0000313" key="1">
    <source>
        <dbReference type="EMBL" id="QKR00745.1"/>
    </source>
</evidence>
<dbReference type="AlphaFoldDB" id="A0A6N0NX29"/>
<dbReference type="Proteomes" id="UP000509301">
    <property type="component" value="Chromosome"/>
</dbReference>